<dbReference type="GO" id="GO:0016020">
    <property type="term" value="C:membrane"/>
    <property type="evidence" value="ECO:0007669"/>
    <property type="project" value="UniProtKB-SubCell"/>
</dbReference>
<reference evidence="7 8" key="1">
    <citation type="submission" date="2020-06" db="EMBL/GenBank/DDBJ databases">
        <title>Rheinheimera sp. nov., a marine bacterium isolated from coastal.</title>
        <authorList>
            <person name="Yu Q."/>
            <person name="Qi Y."/>
            <person name="Pu J."/>
        </authorList>
    </citation>
    <scope>NUCLEOTIDE SEQUENCE [LARGE SCALE GENOMIC DNA]</scope>
    <source>
        <strain evidence="7 8">YQF-2</strain>
    </source>
</reference>
<dbReference type="InterPro" id="IPR007016">
    <property type="entry name" value="O-antigen_ligase-rel_domated"/>
</dbReference>
<sequence length="425" mass="48484">MLSVSNGYLKVNYYHLAHFLLCALLVFADVGLNPFSSQVSELRLDETGFSNALRQIVFLLIWVLSVVCFFKLGSVKDLLKFKGLILILLWCALSVSWAAEPAISFRRIILLSVTTTTLMMLVSIIKADSLFKVLAVLYAALLIISIVSIPVLPGAVHGASELFDTGLVGNWKGVFPHKNLAAPAICFGIIFFIYSIIKTKNYFYAPFILVGIIFIYFTQSKTSFALLFPSVFFGLMMMLVIKRSLIKNIVAIVIFVFLVLLVVLSEQILFLFLDVLNDPQAFTGRATIWNLMYLAIQDHFWFGLGYGSVWHVGEDMVVAKYAFGWVDWVFTQTQGHNSYLDLILSIGFIGFCLVFFILVIKPFYDLLYADNPDPYFVFLYFSLFFFVVFHSLLETNFLYADKGRWFLFLIMYLLLMKNSRRTCEE</sequence>
<feature type="transmembrane region" description="Helical" evidence="5">
    <location>
        <begin position="79"/>
        <end position="99"/>
    </location>
</feature>
<feature type="transmembrane region" description="Helical" evidence="5">
    <location>
        <begin position="137"/>
        <end position="160"/>
    </location>
</feature>
<evidence type="ECO:0000313" key="8">
    <source>
        <dbReference type="Proteomes" id="UP000523161"/>
    </source>
</evidence>
<feature type="transmembrane region" description="Helical" evidence="5">
    <location>
        <begin position="224"/>
        <end position="241"/>
    </location>
</feature>
<proteinExistence type="predicted"/>
<evidence type="ECO:0000256" key="4">
    <source>
        <dbReference type="ARBA" id="ARBA00023136"/>
    </source>
</evidence>
<evidence type="ECO:0000256" key="5">
    <source>
        <dbReference type="SAM" id="Phobius"/>
    </source>
</evidence>
<dbReference type="PANTHER" id="PTHR37422">
    <property type="entry name" value="TEICHURONIC ACID BIOSYNTHESIS PROTEIN TUAE"/>
    <property type="match status" value="1"/>
</dbReference>
<feature type="transmembrane region" description="Helical" evidence="5">
    <location>
        <begin position="375"/>
        <end position="393"/>
    </location>
</feature>
<evidence type="ECO:0000256" key="2">
    <source>
        <dbReference type="ARBA" id="ARBA00022692"/>
    </source>
</evidence>
<feature type="transmembrane region" description="Helical" evidence="5">
    <location>
        <begin position="342"/>
        <end position="363"/>
    </location>
</feature>
<feature type="transmembrane region" description="Helical" evidence="5">
    <location>
        <begin position="180"/>
        <end position="197"/>
    </location>
</feature>
<gene>
    <name evidence="7" type="ORF">HRH59_06210</name>
</gene>
<keyword evidence="7" id="KW-0436">Ligase</keyword>
<evidence type="ECO:0000256" key="1">
    <source>
        <dbReference type="ARBA" id="ARBA00004141"/>
    </source>
</evidence>
<comment type="caution">
    <text evidence="7">The sequence shown here is derived from an EMBL/GenBank/DDBJ whole genome shotgun (WGS) entry which is preliminary data.</text>
</comment>
<accession>A0A7Y5APJ3</accession>
<keyword evidence="3 5" id="KW-1133">Transmembrane helix</keyword>
<evidence type="ECO:0000259" key="6">
    <source>
        <dbReference type="Pfam" id="PF04932"/>
    </source>
</evidence>
<dbReference type="PANTHER" id="PTHR37422:SF17">
    <property type="entry name" value="O-ANTIGEN LIGASE"/>
    <property type="match status" value="1"/>
</dbReference>
<dbReference type="AlphaFoldDB" id="A0A7Y5APJ3"/>
<dbReference type="EMBL" id="JABSOD010000005">
    <property type="protein sequence ID" value="NRQ42160.1"/>
    <property type="molecule type" value="Genomic_DNA"/>
</dbReference>
<feature type="transmembrane region" description="Helical" evidence="5">
    <location>
        <begin position="105"/>
        <end position="125"/>
    </location>
</feature>
<name>A0A7Y5APJ3_9GAMM</name>
<dbReference type="RefSeq" id="WP_173500408.1">
    <property type="nucleotide sequence ID" value="NZ_JABSOD010000005.1"/>
</dbReference>
<feature type="transmembrane region" description="Helical" evidence="5">
    <location>
        <begin position="248"/>
        <end position="273"/>
    </location>
</feature>
<evidence type="ECO:0000313" key="7">
    <source>
        <dbReference type="EMBL" id="NRQ42160.1"/>
    </source>
</evidence>
<comment type="subcellular location">
    <subcellularLocation>
        <location evidence="1">Membrane</location>
        <topology evidence="1">Multi-pass membrane protein</topology>
    </subcellularLocation>
</comment>
<dbReference type="GO" id="GO:0016874">
    <property type="term" value="F:ligase activity"/>
    <property type="evidence" value="ECO:0007669"/>
    <property type="project" value="UniProtKB-KW"/>
</dbReference>
<feature type="transmembrane region" description="Helical" evidence="5">
    <location>
        <begin position="12"/>
        <end position="32"/>
    </location>
</feature>
<feature type="transmembrane region" description="Helical" evidence="5">
    <location>
        <begin position="52"/>
        <end position="72"/>
    </location>
</feature>
<feature type="domain" description="O-antigen ligase-related" evidence="6">
    <location>
        <begin position="208"/>
        <end position="354"/>
    </location>
</feature>
<dbReference type="InterPro" id="IPR051533">
    <property type="entry name" value="WaaL-like"/>
</dbReference>
<keyword evidence="2 5" id="KW-0812">Transmembrane</keyword>
<dbReference type="Pfam" id="PF04932">
    <property type="entry name" value="Wzy_C"/>
    <property type="match status" value="1"/>
</dbReference>
<evidence type="ECO:0000256" key="3">
    <source>
        <dbReference type="ARBA" id="ARBA00022989"/>
    </source>
</evidence>
<dbReference type="Proteomes" id="UP000523161">
    <property type="component" value="Unassembled WGS sequence"/>
</dbReference>
<keyword evidence="4 5" id="KW-0472">Membrane</keyword>
<feature type="transmembrane region" description="Helical" evidence="5">
    <location>
        <begin position="202"/>
        <end position="218"/>
    </location>
</feature>
<organism evidence="7 8">
    <name type="scientific">Rheinheimera lutimaris</name>
    <dbReference type="NCBI Taxonomy" id="2740584"/>
    <lineage>
        <taxon>Bacteria</taxon>
        <taxon>Pseudomonadati</taxon>
        <taxon>Pseudomonadota</taxon>
        <taxon>Gammaproteobacteria</taxon>
        <taxon>Chromatiales</taxon>
        <taxon>Chromatiaceae</taxon>
        <taxon>Rheinheimera</taxon>
    </lineage>
</organism>
<keyword evidence="8" id="KW-1185">Reference proteome</keyword>
<protein>
    <submittedName>
        <fullName evidence="7">O-antigen ligase family protein</fullName>
    </submittedName>
</protein>